<dbReference type="SUPFAM" id="SSF48403">
    <property type="entry name" value="Ankyrin repeat"/>
    <property type="match status" value="1"/>
</dbReference>
<dbReference type="Gene3D" id="1.25.40.20">
    <property type="entry name" value="Ankyrin repeat-containing domain"/>
    <property type="match status" value="2"/>
</dbReference>
<keyword evidence="5" id="KW-1185">Reference proteome</keyword>
<dbReference type="PROSITE" id="PS50088">
    <property type="entry name" value="ANK_REPEAT"/>
    <property type="match status" value="2"/>
</dbReference>
<evidence type="ECO:0000256" key="1">
    <source>
        <dbReference type="ARBA" id="ARBA00022737"/>
    </source>
</evidence>
<dbReference type="STRING" id="363999.A0A439D836"/>
<dbReference type="Proteomes" id="UP000286045">
    <property type="component" value="Unassembled WGS sequence"/>
</dbReference>
<gene>
    <name evidence="4" type="ORF">EKO27_g4548</name>
</gene>
<dbReference type="SMART" id="SM00248">
    <property type="entry name" value="ANK"/>
    <property type="match status" value="4"/>
</dbReference>
<dbReference type="Pfam" id="PF00023">
    <property type="entry name" value="Ank"/>
    <property type="match status" value="1"/>
</dbReference>
<sequence>MSFSITMSGLEEAIVAGDLETLRNLYATASTDQQSALLTSIAERAARNAKTEILDWCFRSGLEVSRNSLNNELYDQACFSLSPAVFDVLIAHGIDINRYHSEYVGDALSLAAYHGNVEFTRFLLEKGADPNETWGYQEHEAGVWAIVGPNASPEILRLMLQHGWEQKNSTAHIAAAELGNLEALRLLVEANHGADLEYSEPWWGVPSENEGNQCGTALYRAALKGKEEVVAYLLEKGANPKFKDTMGRSCFWAAREGGNERAMKLLEGSD</sequence>
<evidence type="ECO:0000313" key="5">
    <source>
        <dbReference type="Proteomes" id="UP000286045"/>
    </source>
</evidence>
<keyword evidence="2 3" id="KW-0040">ANK repeat</keyword>
<organism evidence="4 5">
    <name type="scientific">Xylaria grammica</name>
    <dbReference type="NCBI Taxonomy" id="363999"/>
    <lineage>
        <taxon>Eukaryota</taxon>
        <taxon>Fungi</taxon>
        <taxon>Dikarya</taxon>
        <taxon>Ascomycota</taxon>
        <taxon>Pezizomycotina</taxon>
        <taxon>Sordariomycetes</taxon>
        <taxon>Xylariomycetidae</taxon>
        <taxon>Xylariales</taxon>
        <taxon>Xylariaceae</taxon>
        <taxon>Xylaria</taxon>
    </lineage>
</organism>
<evidence type="ECO:0000256" key="2">
    <source>
        <dbReference type="ARBA" id="ARBA00023043"/>
    </source>
</evidence>
<dbReference type="EMBL" id="RYZI01000110">
    <property type="protein sequence ID" value="RWA10559.1"/>
    <property type="molecule type" value="Genomic_DNA"/>
</dbReference>
<dbReference type="Pfam" id="PF13637">
    <property type="entry name" value="Ank_4"/>
    <property type="match status" value="1"/>
</dbReference>
<name>A0A439D836_9PEZI</name>
<feature type="repeat" description="ANK" evidence="3">
    <location>
        <begin position="107"/>
        <end position="131"/>
    </location>
</feature>
<dbReference type="PROSITE" id="PS50297">
    <property type="entry name" value="ANK_REP_REGION"/>
    <property type="match status" value="2"/>
</dbReference>
<evidence type="ECO:0000256" key="3">
    <source>
        <dbReference type="PROSITE-ProRule" id="PRU00023"/>
    </source>
</evidence>
<reference evidence="4 5" key="1">
    <citation type="submission" date="2018-12" db="EMBL/GenBank/DDBJ databases">
        <title>Draft genome sequence of Xylaria grammica IHI A82.</title>
        <authorList>
            <person name="Buettner E."/>
            <person name="Kellner H."/>
        </authorList>
    </citation>
    <scope>NUCLEOTIDE SEQUENCE [LARGE SCALE GENOMIC DNA]</scope>
    <source>
        <strain evidence="4 5">IHI A82</strain>
    </source>
</reference>
<dbReference type="AlphaFoldDB" id="A0A439D836"/>
<comment type="caution">
    <text evidence="4">The sequence shown here is derived from an EMBL/GenBank/DDBJ whole genome shotgun (WGS) entry which is preliminary data.</text>
</comment>
<accession>A0A439D836</accession>
<dbReference type="InterPro" id="IPR036770">
    <property type="entry name" value="Ankyrin_rpt-contain_sf"/>
</dbReference>
<proteinExistence type="predicted"/>
<feature type="repeat" description="ANK" evidence="3">
    <location>
        <begin position="213"/>
        <end position="245"/>
    </location>
</feature>
<protein>
    <submittedName>
        <fullName evidence="4">Uncharacterized protein</fullName>
    </submittedName>
</protein>
<keyword evidence="1" id="KW-0677">Repeat</keyword>
<dbReference type="PANTHER" id="PTHR24198">
    <property type="entry name" value="ANKYRIN REPEAT AND PROTEIN KINASE DOMAIN-CONTAINING PROTEIN"/>
    <property type="match status" value="1"/>
</dbReference>
<dbReference type="InterPro" id="IPR002110">
    <property type="entry name" value="Ankyrin_rpt"/>
</dbReference>
<evidence type="ECO:0000313" key="4">
    <source>
        <dbReference type="EMBL" id="RWA10559.1"/>
    </source>
</evidence>
<dbReference type="PANTHER" id="PTHR24198:SF194">
    <property type="entry name" value="INVERSIN-A"/>
    <property type="match status" value="1"/>
</dbReference>